<dbReference type="AlphaFoldDB" id="A0A834BV12"/>
<comment type="caution">
    <text evidence="2">The sequence shown here is derived from an EMBL/GenBank/DDBJ whole genome shotgun (WGS) entry which is preliminary data.</text>
</comment>
<name>A0A834BV12_ORYME</name>
<dbReference type="Proteomes" id="UP000646548">
    <property type="component" value="Unassembled WGS sequence"/>
</dbReference>
<evidence type="ECO:0000313" key="2">
    <source>
        <dbReference type="EMBL" id="KAF6715095.1"/>
    </source>
</evidence>
<accession>A0A834BV12</accession>
<feature type="region of interest" description="Disordered" evidence="1">
    <location>
        <begin position="1"/>
        <end position="21"/>
    </location>
</feature>
<proteinExistence type="predicted"/>
<evidence type="ECO:0000313" key="3">
    <source>
        <dbReference type="Proteomes" id="UP000646548"/>
    </source>
</evidence>
<feature type="compositionally biased region" description="Basic and acidic residues" evidence="1">
    <location>
        <begin position="1"/>
        <end position="12"/>
    </location>
</feature>
<feature type="region of interest" description="Disordered" evidence="1">
    <location>
        <begin position="134"/>
        <end position="153"/>
    </location>
</feature>
<dbReference type="EMBL" id="WKFB01001175">
    <property type="protein sequence ID" value="KAF6715095.1"/>
    <property type="molecule type" value="Genomic_DNA"/>
</dbReference>
<gene>
    <name evidence="2" type="ORF">FQA47_015173</name>
</gene>
<reference evidence="2" key="1">
    <citation type="journal article" name="BMC Genomics">
        <title>Long-read sequencing and de novo genome assembly of marine medaka (Oryzias melastigma).</title>
        <authorList>
            <person name="Liang P."/>
            <person name="Saqib H.S.A."/>
            <person name="Ni X."/>
            <person name="Shen Y."/>
        </authorList>
    </citation>
    <scope>NUCLEOTIDE SEQUENCE</scope>
    <source>
        <strain evidence="2">Bigg-433</strain>
    </source>
</reference>
<protein>
    <submittedName>
        <fullName evidence="2">Uncharacterized protein</fullName>
    </submittedName>
</protein>
<sequence>MDVSMETKRDPTNEGGGRLEGALSLGSRHLLGNRRRKRKTTSFPESPLQFGLAPVEGAHLHNVTVSTWLNLQHIHICVTPGAKPGYGFCMLYILLVCGRLKLRQEVDQDWLLSTLVSLVNTSIKLKLNAEAEKVNEDLKDSKQREDYHRKTNP</sequence>
<evidence type="ECO:0000256" key="1">
    <source>
        <dbReference type="SAM" id="MobiDB-lite"/>
    </source>
</evidence>
<organism evidence="2 3">
    <name type="scientific">Oryzias melastigma</name>
    <name type="common">Marine medaka</name>
    <dbReference type="NCBI Taxonomy" id="30732"/>
    <lineage>
        <taxon>Eukaryota</taxon>
        <taxon>Metazoa</taxon>
        <taxon>Chordata</taxon>
        <taxon>Craniata</taxon>
        <taxon>Vertebrata</taxon>
        <taxon>Euteleostomi</taxon>
        <taxon>Actinopterygii</taxon>
        <taxon>Neopterygii</taxon>
        <taxon>Teleostei</taxon>
        <taxon>Neoteleostei</taxon>
        <taxon>Acanthomorphata</taxon>
        <taxon>Ovalentaria</taxon>
        <taxon>Atherinomorphae</taxon>
        <taxon>Beloniformes</taxon>
        <taxon>Adrianichthyidae</taxon>
        <taxon>Oryziinae</taxon>
        <taxon>Oryzias</taxon>
    </lineage>
</organism>